<evidence type="ECO:0000259" key="3">
    <source>
        <dbReference type="Pfam" id="PF13622"/>
    </source>
</evidence>
<dbReference type="CDD" id="cd03444">
    <property type="entry name" value="Thioesterase_II_repeat1"/>
    <property type="match status" value="1"/>
</dbReference>
<comment type="caution">
    <text evidence="5">The sequence shown here is derived from an EMBL/GenBank/DDBJ whole genome shotgun (WGS) entry which is preliminary data.</text>
</comment>
<dbReference type="Pfam" id="PF13622">
    <property type="entry name" value="4HBT_3"/>
    <property type="match status" value="1"/>
</dbReference>
<evidence type="ECO:0000256" key="2">
    <source>
        <dbReference type="ARBA" id="ARBA00022801"/>
    </source>
</evidence>
<dbReference type="Gene3D" id="2.40.160.210">
    <property type="entry name" value="Acyl-CoA thioesterase, double hotdog domain"/>
    <property type="match status" value="1"/>
</dbReference>
<evidence type="ECO:0000313" key="5">
    <source>
        <dbReference type="EMBL" id="CAJ2501850.1"/>
    </source>
</evidence>
<dbReference type="SUPFAM" id="SSF54637">
    <property type="entry name" value="Thioesterase/thiol ester dehydrase-isomerase"/>
    <property type="match status" value="2"/>
</dbReference>
<protein>
    <submittedName>
        <fullName evidence="5">Uu.00g047030.m01.CDS01</fullName>
    </submittedName>
</protein>
<sequence>MTLRPDGRLTFQEAMSLAPLPSRAENGQITRRYMSRRSAWVTGADLKIPQLAGANAFGGHVYSQAGMAAAAAFAEMQAANKGVRGDKKFGLHTMHGFFSEPGRTDRPFIYEVETVAANASFPNLLVTARQPLQPSTNPARDNYPPADADLPLGPVCFNALISFRPSGISQYSASEPPPQTRFASILNSRPASSWEPTPLTDIAGIVATVPTRTFGTFPGLDLRKVDLEFWNEGKPLHERRELILYRAIAPLPAADANAHILAHAYEADRNGLLMVGNHAGFGFDFARAASLSYSFVVHVNAADATMQQGDGEDDEWWIQEASFPRVEAGRGIVMSKIWSPRGVHVATEYQDGIIQRAWKPGEREGKL</sequence>
<evidence type="ECO:0000256" key="1">
    <source>
        <dbReference type="ARBA" id="ARBA00006538"/>
    </source>
</evidence>
<accession>A0AAI8VCF3</accession>
<dbReference type="Pfam" id="PF20789">
    <property type="entry name" value="4HBT_3C"/>
    <property type="match status" value="1"/>
</dbReference>
<feature type="domain" description="Acyl-CoA thioesterase-like N-terminal HotDog" evidence="3">
    <location>
        <begin position="53"/>
        <end position="130"/>
    </location>
</feature>
<organism evidence="5 6">
    <name type="scientific">Anthostomella pinea</name>
    <dbReference type="NCBI Taxonomy" id="933095"/>
    <lineage>
        <taxon>Eukaryota</taxon>
        <taxon>Fungi</taxon>
        <taxon>Dikarya</taxon>
        <taxon>Ascomycota</taxon>
        <taxon>Pezizomycotina</taxon>
        <taxon>Sordariomycetes</taxon>
        <taxon>Xylariomycetidae</taxon>
        <taxon>Xylariales</taxon>
        <taxon>Xylariaceae</taxon>
        <taxon>Anthostomella</taxon>
    </lineage>
</organism>
<dbReference type="AlphaFoldDB" id="A0AAI8VCF3"/>
<dbReference type="InterPro" id="IPR049450">
    <property type="entry name" value="ACOT8-like_C"/>
</dbReference>
<gene>
    <name evidence="5" type="ORF">KHLLAP_LOCUS2318</name>
</gene>
<keyword evidence="2" id="KW-0378">Hydrolase</keyword>
<feature type="domain" description="Acyl-CoA thioesterase-like C-terminal" evidence="4">
    <location>
        <begin position="231"/>
        <end position="353"/>
    </location>
</feature>
<dbReference type="GO" id="GO:0006637">
    <property type="term" value="P:acyl-CoA metabolic process"/>
    <property type="evidence" value="ECO:0007669"/>
    <property type="project" value="InterPro"/>
</dbReference>
<name>A0AAI8VCF3_9PEZI</name>
<dbReference type="GO" id="GO:0047617">
    <property type="term" value="F:fatty acyl-CoA hydrolase activity"/>
    <property type="evidence" value="ECO:0007669"/>
    <property type="project" value="InterPro"/>
</dbReference>
<dbReference type="InterPro" id="IPR029069">
    <property type="entry name" value="HotDog_dom_sf"/>
</dbReference>
<evidence type="ECO:0000259" key="4">
    <source>
        <dbReference type="Pfam" id="PF20789"/>
    </source>
</evidence>
<comment type="similarity">
    <text evidence="1">Belongs to the C/M/P thioester hydrolase family.</text>
</comment>
<dbReference type="EMBL" id="CAUWAG010000003">
    <property type="protein sequence ID" value="CAJ2501850.1"/>
    <property type="molecule type" value="Genomic_DNA"/>
</dbReference>
<proteinExistence type="inferred from homology"/>
<evidence type="ECO:0000313" key="6">
    <source>
        <dbReference type="Proteomes" id="UP001295740"/>
    </source>
</evidence>
<reference evidence="5" key="1">
    <citation type="submission" date="2023-10" db="EMBL/GenBank/DDBJ databases">
        <authorList>
            <person name="Hackl T."/>
        </authorList>
    </citation>
    <scope>NUCLEOTIDE SEQUENCE</scope>
</reference>
<dbReference type="InterPro" id="IPR049449">
    <property type="entry name" value="TesB_ACOT8-like_N"/>
</dbReference>
<dbReference type="InterPro" id="IPR042171">
    <property type="entry name" value="Acyl-CoA_hotdog"/>
</dbReference>
<dbReference type="InterPro" id="IPR003703">
    <property type="entry name" value="Acyl_CoA_thio"/>
</dbReference>
<keyword evidence="6" id="KW-1185">Reference proteome</keyword>
<dbReference type="PANTHER" id="PTHR11066">
    <property type="entry name" value="ACYL-COA THIOESTERASE"/>
    <property type="match status" value="1"/>
</dbReference>
<dbReference type="GO" id="GO:0009062">
    <property type="term" value="P:fatty acid catabolic process"/>
    <property type="evidence" value="ECO:0007669"/>
    <property type="project" value="TreeGrafter"/>
</dbReference>
<dbReference type="Proteomes" id="UP001295740">
    <property type="component" value="Unassembled WGS sequence"/>
</dbReference>
<dbReference type="GO" id="GO:0005782">
    <property type="term" value="C:peroxisomal matrix"/>
    <property type="evidence" value="ECO:0007669"/>
    <property type="project" value="UniProtKB-SubCell"/>
</dbReference>
<dbReference type="PANTHER" id="PTHR11066:SF64">
    <property type="entry name" value="ACYL-COA THIOESTERASE (AFU_ORTHOLOGUE AFUA_1G12060)"/>
    <property type="match status" value="1"/>
</dbReference>